<proteinExistence type="inferred from homology"/>
<dbReference type="InterPro" id="IPR002075">
    <property type="entry name" value="NTF2_dom"/>
</dbReference>
<dbReference type="InterPro" id="IPR032675">
    <property type="entry name" value="LRR_dom_sf"/>
</dbReference>
<feature type="region of interest" description="Disordered" evidence="11">
    <location>
        <begin position="1"/>
        <end position="87"/>
    </location>
</feature>
<gene>
    <name evidence="14" type="ORF">NKR23_g662</name>
</gene>
<dbReference type="Pfam" id="PF18444">
    <property type="entry name" value="RRM_9"/>
    <property type="match status" value="1"/>
</dbReference>
<organism evidence="14 15">
    <name type="scientific">Pleurostoma richardsiae</name>
    <dbReference type="NCBI Taxonomy" id="41990"/>
    <lineage>
        <taxon>Eukaryota</taxon>
        <taxon>Fungi</taxon>
        <taxon>Dikarya</taxon>
        <taxon>Ascomycota</taxon>
        <taxon>Pezizomycotina</taxon>
        <taxon>Sordariomycetes</taxon>
        <taxon>Sordariomycetidae</taxon>
        <taxon>Calosphaeriales</taxon>
        <taxon>Pleurostomataceae</taxon>
        <taxon>Pleurostoma</taxon>
    </lineage>
</organism>
<dbReference type="CDD" id="cd14342">
    <property type="entry name" value="UBA_TAP-C"/>
    <property type="match status" value="1"/>
</dbReference>
<dbReference type="PANTHER" id="PTHR10662:SF22">
    <property type="entry name" value="NUCLEAR RNA EXPORT FACTOR 1"/>
    <property type="match status" value="1"/>
</dbReference>
<feature type="domain" description="TAP-C" evidence="13">
    <location>
        <begin position="608"/>
        <end position="661"/>
    </location>
</feature>
<dbReference type="Pfam" id="PF22602">
    <property type="entry name" value="NXF_NTF2"/>
    <property type="match status" value="1"/>
</dbReference>
<dbReference type="SMART" id="SM00804">
    <property type="entry name" value="TAP_C"/>
    <property type="match status" value="1"/>
</dbReference>
<dbReference type="SUPFAM" id="SSF54427">
    <property type="entry name" value="NTF2-like"/>
    <property type="match status" value="1"/>
</dbReference>
<dbReference type="Proteomes" id="UP001174694">
    <property type="component" value="Unassembled WGS sequence"/>
</dbReference>
<sequence>MAPPTGPRSGSAAVATRTTRSSSAPSRGGGRGGIQKRRGGAPRVDRDGDLVMDTTTTNAAKSGSGFNKPPTGPARRGGGRGGAPMKTASKLQQNLIRQLGGDVSSLSSRVGGSRGPRSPNTTMLKVYGLKGSKAASNPDGGHKSLVEFLERKASKGRIITVKKSHVSGDFVYILASHEDAEEILKLNDFSFAGSTLTITKSEESWPERGGSTGMSQTAQESKLRLQHVLEQRYDSNAKLLNLSALGQDPTLIEMGLFQKKETAEKTFKVLMAICHDLFKTAKQKREAVESVSLANNNIDFVGQVYDLAETFPDLKHLDLSSNAFQSLKQLNRWHGRFKYLETLLLNDNPIITTEPGHTTELLSWFPKLQNLSNVLVRTPEQVAAEEAAQQPRPIPQNGSDFRDVAGVGEQFLRQFFAMFDTDRNALLSVFYDEQSVFSLAVSTHTHREHSDVPVLPWTAYLKYSRNQLKITTQAGRQQRYFAGVNIIRDMWKHLPVTKHPDLVVELNKYIIDCHPIPGLVDPTGQNPIGVDGLLVTCHGEFEEIDAATGAVGKRSFSRTFTLGPGQPGRNPIRINSDLLSLRAWSPLPSLVATPAAAPTIAPGLSEEEQKQQMIVELSNRTNMTLEYSKMCLEGVNWNFDQALIIFEEKRAELPPAAFKFGA</sequence>
<keyword evidence="4" id="KW-0963">Cytoplasm</keyword>
<evidence type="ECO:0000256" key="5">
    <source>
        <dbReference type="ARBA" id="ARBA00022614"/>
    </source>
</evidence>
<name>A0AA38VQU5_9PEZI</name>
<feature type="domain" description="NTF2" evidence="12">
    <location>
        <begin position="407"/>
        <end position="581"/>
    </location>
</feature>
<keyword evidence="3" id="KW-0813">Transport</keyword>
<dbReference type="Gene3D" id="3.80.10.10">
    <property type="entry name" value="Ribonuclease Inhibitor"/>
    <property type="match status" value="1"/>
</dbReference>
<dbReference type="SUPFAM" id="SSF46934">
    <property type="entry name" value="UBA-like"/>
    <property type="match status" value="1"/>
</dbReference>
<dbReference type="PANTHER" id="PTHR10662">
    <property type="entry name" value="NUCLEAR RNA EXPORT FACTOR"/>
    <property type="match status" value="1"/>
</dbReference>
<dbReference type="InterPro" id="IPR001611">
    <property type="entry name" value="Leu-rich_rpt"/>
</dbReference>
<protein>
    <recommendedName>
        <fullName evidence="10">mRNA export factor MEX67</fullName>
    </recommendedName>
</protein>
<feature type="region of interest" description="Disordered" evidence="11">
    <location>
        <begin position="100"/>
        <end position="122"/>
    </location>
</feature>
<reference evidence="14" key="1">
    <citation type="submission" date="2022-07" db="EMBL/GenBank/DDBJ databases">
        <title>Fungi with potential for degradation of polypropylene.</title>
        <authorList>
            <person name="Gostincar C."/>
        </authorList>
    </citation>
    <scope>NUCLEOTIDE SEQUENCE</scope>
    <source>
        <strain evidence="14">EXF-13308</strain>
    </source>
</reference>
<evidence type="ECO:0000256" key="1">
    <source>
        <dbReference type="ARBA" id="ARBA00004123"/>
    </source>
</evidence>
<feature type="compositionally biased region" description="Low complexity" evidence="11">
    <location>
        <begin position="100"/>
        <end position="119"/>
    </location>
</feature>
<keyword evidence="6" id="KW-0677">Repeat</keyword>
<dbReference type="PROSITE" id="PS50177">
    <property type="entry name" value="NTF2_DOMAIN"/>
    <property type="match status" value="1"/>
</dbReference>
<evidence type="ECO:0000256" key="6">
    <source>
        <dbReference type="ARBA" id="ARBA00022737"/>
    </source>
</evidence>
<dbReference type="PROSITE" id="PS51281">
    <property type="entry name" value="TAP_C"/>
    <property type="match status" value="1"/>
</dbReference>
<evidence type="ECO:0000256" key="8">
    <source>
        <dbReference type="ARBA" id="ARBA00023242"/>
    </source>
</evidence>
<dbReference type="FunFam" id="1.10.8.10:FF:000018">
    <property type="entry name" value="Nuclear RNA export factor 1"/>
    <property type="match status" value="1"/>
</dbReference>
<evidence type="ECO:0000256" key="11">
    <source>
        <dbReference type="SAM" id="MobiDB-lite"/>
    </source>
</evidence>
<comment type="caution">
    <text evidence="14">The sequence shown here is derived from an EMBL/GenBank/DDBJ whole genome shotgun (WGS) entry which is preliminary data.</text>
</comment>
<dbReference type="AlphaFoldDB" id="A0AA38VQU5"/>
<dbReference type="InterPro" id="IPR032710">
    <property type="entry name" value="NTF2-like_dom_sf"/>
</dbReference>
<evidence type="ECO:0000313" key="14">
    <source>
        <dbReference type="EMBL" id="KAJ9157701.1"/>
    </source>
</evidence>
<dbReference type="Gene3D" id="1.10.8.10">
    <property type="entry name" value="DNA helicase RuvA subunit, C-terminal domain"/>
    <property type="match status" value="1"/>
</dbReference>
<evidence type="ECO:0000256" key="10">
    <source>
        <dbReference type="ARBA" id="ARBA00069694"/>
    </source>
</evidence>
<feature type="compositionally biased region" description="Low complexity" evidence="11">
    <location>
        <begin position="8"/>
        <end position="26"/>
    </location>
</feature>
<keyword evidence="5" id="KW-0433">Leucine-rich repeat</keyword>
<dbReference type="GO" id="GO:0016973">
    <property type="term" value="P:poly(A)+ mRNA export from nucleus"/>
    <property type="evidence" value="ECO:0007669"/>
    <property type="project" value="TreeGrafter"/>
</dbReference>
<dbReference type="InterPro" id="IPR018222">
    <property type="entry name" value="Nuclear_transport_factor_2_euk"/>
</dbReference>
<evidence type="ECO:0000256" key="2">
    <source>
        <dbReference type="ARBA" id="ARBA00009285"/>
    </source>
</evidence>
<evidence type="ECO:0000256" key="9">
    <source>
        <dbReference type="ARBA" id="ARBA00055253"/>
    </source>
</evidence>
<evidence type="ECO:0000313" key="15">
    <source>
        <dbReference type="Proteomes" id="UP001174694"/>
    </source>
</evidence>
<comment type="similarity">
    <text evidence="2">Belongs to the NXF family.</text>
</comment>
<comment type="subcellular location">
    <subcellularLocation>
        <location evidence="1">Nucleus</location>
    </subcellularLocation>
</comment>
<evidence type="ECO:0000256" key="7">
    <source>
        <dbReference type="ARBA" id="ARBA00022816"/>
    </source>
</evidence>
<dbReference type="InterPro" id="IPR040736">
    <property type="entry name" value="Mex67_RRM"/>
</dbReference>
<dbReference type="InterPro" id="IPR030217">
    <property type="entry name" value="NXF_fam"/>
</dbReference>
<dbReference type="Pfam" id="PF24048">
    <property type="entry name" value="LRR_NXF1-5"/>
    <property type="match status" value="1"/>
</dbReference>
<dbReference type="EMBL" id="JANBVO010000001">
    <property type="protein sequence ID" value="KAJ9157701.1"/>
    <property type="molecule type" value="Genomic_DNA"/>
</dbReference>
<dbReference type="PROSITE" id="PS51450">
    <property type="entry name" value="LRR"/>
    <property type="match status" value="1"/>
</dbReference>
<dbReference type="InterPro" id="IPR057125">
    <property type="entry name" value="NXF1/2/3/5-like_LRR"/>
</dbReference>
<comment type="function">
    <text evidence="9">Involved in the export of mRNA from the nucleus to the cytoplasm.</text>
</comment>
<evidence type="ECO:0000256" key="4">
    <source>
        <dbReference type="ARBA" id="ARBA00022490"/>
    </source>
</evidence>
<dbReference type="InterPro" id="IPR005637">
    <property type="entry name" value="TAP_C_dom"/>
</dbReference>
<dbReference type="FunFam" id="3.80.10.10:FF:000296">
    <property type="entry name" value="mRNA export factor MEX67"/>
    <property type="match status" value="1"/>
</dbReference>
<dbReference type="Gene3D" id="3.10.450.50">
    <property type="match status" value="1"/>
</dbReference>
<dbReference type="InterPro" id="IPR009060">
    <property type="entry name" value="UBA-like_sf"/>
</dbReference>
<dbReference type="Pfam" id="PF03943">
    <property type="entry name" value="TAP_C"/>
    <property type="match status" value="1"/>
</dbReference>
<feature type="compositionally biased region" description="Polar residues" evidence="11">
    <location>
        <begin position="53"/>
        <end position="65"/>
    </location>
</feature>
<evidence type="ECO:0000256" key="3">
    <source>
        <dbReference type="ARBA" id="ARBA00022448"/>
    </source>
</evidence>
<evidence type="ECO:0000259" key="13">
    <source>
        <dbReference type="PROSITE" id="PS51281"/>
    </source>
</evidence>
<dbReference type="SUPFAM" id="SSF52058">
    <property type="entry name" value="L domain-like"/>
    <property type="match status" value="1"/>
</dbReference>
<accession>A0AA38VQU5</accession>
<evidence type="ECO:0000259" key="12">
    <source>
        <dbReference type="PROSITE" id="PS50177"/>
    </source>
</evidence>
<dbReference type="GO" id="GO:0042272">
    <property type="term" value="C:nuclear RNA export factor complex"/>
    <property type="evidence" value="ECO:0007669"/>
    <property type="project" value="UniProtKB-ARBA"/>
</dbReference>
<keyword evidence="8" id="KW-0539">Nucleus</keyword>
<keyword evidence="15" id="KW-1185">Reference proteome</keyword>
<dbReference type="GO" id="GO:0003723">
    <property type="term" value="F:RNA binding"/>
    <property type="evidence" value="ECO:0007669"/>
    <property type="project" value="TreeGrafter"/>
</dbReference>
<keyword evidence="7" id="KW-0509">mRNA transport</keyword>